<sequence>MKENERKKKENELAKEKECEQEKKIEIRSKNESSKERIEKEREFEPEIEKEMIEKDEREQEKVSKGLCDKLQLHYLPNERRFRLLEKGKTENDIYPPLLKGKQDKFERDVCRIDVWHLVKKMTLVQADFKLIPPLSFLPTLKIYFDKVRPIYTLKFGNGLLALVWTKDLARVCYYEPFYPIRQPRAL</sequence>
<protein>
    <submittedName>
        <fullName evidence="2">Uncharacterized protein</fullName>
    </submittedName>
</protein>
<evidence type="ECO:0000256" key="1">
    <source>
        <dbReference type="SAM" id="MobiDB-lite"/>
    </source>
</evidence>
<accession>A0ABR0NGG4</accession>
<dbReference type="EMBL" id="JARKNE010000010">
    <property type="protein sequence ID" value="KAK5793904.1"/>
    <property type="molecule type" value="Genomic_DNA"/>
</dbReference>
<proteinExistence type="predicted"/>
<evidence type="ECO:0000313" key="3">
    <source>
        <dbReference type="Proteomes" id="UP001358586"/>
    </source>
</evidence>
<evidence type="ECO:0000313" key="2">
    <source>
        <dbReference type="EMBL" id="KAK5793904.1"/>
    </source>
</evidence>
<name>A0ABR0NGG4_GOSAR</name>
<keyword evidence="3" id="KW-1185">Reference proteome</keyword>
<dbReference type="Proteomes" id="UP001358586">
    <property type="component" value="Chromosome 10"/>
</dbReference>
<reference evidence="2 3" key="1">
    <citation type="submission" date="2023-03" db="EMBL/GenBank/DDBJ databases">
        <title>WGS of Gossypium arboreum.</title>
        <authorList>
            <person name="Yu D."/>
        </authorList>
    </citation>
    <scope>NUCLEOTIDE SEQUENCE [LARGE SCALE GENOMIC DNA]</scope>
    <source>
        <tissue evidence="2">Leaf</tissue>
    </source>
</reference>
<comment type="caution">
    <text evidence="2">The sequence shown here is derived from an EMBL/GenBank/DDBJ whole genome shotgun (WGS) entry which is preliminary data.</text>
</comment>
<organism evidence="2 3">
    <name type="scientific">Gossypium arboreum</name>
    <name type="common">Tree cotton</name>
    <name type="synonym">Gossypium nanking</name>
    <dbReference type="NCBI Taxonomy" id="29729"/>
    <lineage>
        <taxon>Eukaryota</taxon>
        <taxon>Viridiplantae</taxon>
        <taxon>Streptophyta</taxon>
        <taxon>Embryophyta</taxon>
        <taxon>Tracheophyta</taxon>
        <taxon>Spermatophyta</taxon>
        <taxon>Magnoliopsida</taxon>
        <taxon>eudicotyledons</taxon>
        <taxon>Gunneridae</taxon>
        <taxon>Pentapetalae</taxon>
        <taxon>rosids</taxon>
        <taxon>malvids</taxon>
        <taxon>Malvales</taxon>
        <taxon>Malvaceae</taxon>
        <taxon>Malvoideae</taxon>
        <taxon>Gossypium</taxon>
    </lineage>
</organism>
<gene>
    <name evidence="2" type="ORF">PVK06_035078</name>
</gene>
<feature type="region of interest" description="Disordered" evidence="1">
    <location>
        <begin position="1"/>
        <end position="43"/>
    </location>
</feature>